<dbReference type="GO" id="GO:0007165">
    <property type="term" value="P:signal transduction"/>
    <property type="evidence" value="ECO:0007669"/>
    <property type="project" value="InterPro"/>
</dbReference>
<dbReference type="GO" id="GO:0012505">
    <property type="term" value="C:endomembrane system"/>
    <property type="evidence" value="ECO:0007669"/>
    <property type="project" value="UniProtKB-SubCell"/>
</dbReference>
<evidence type="ECO:0000256" key="7">
    <source>
        <dbReference type="ARBA" id="ARBA00023134"/>
    </source>
</evidence>
<evidence type="ECO:0000256" key="3">
    <source>
        <dbReference type="ARBA" id="ARBA00022475"/>
    </source>
</evidence>
<dbReference type="SUPFAM" id="SSF52540">
    <property type="entry name" value="P-loop containing nucleoside triphosphate hydrolases"/>
    <property type="match status" value="1"/>
</dbReference>
<dbReference type="PANTHER" id="PTHR24070">
    <property type="entry name" value="RAS, DI-RAS, AND RHEB FAMILY MEMBERS OF SMALL GTPASE SUPERFAMILY"/>
    <property type="match status" value="1"/>
</dbReference>
<dbReference type="PROSITE" id="PS51420">
    <property type="entry name" value="RHO"/>
    <property type="match status" value="1"/>
</dbReference>
<dbReference type="GO" id="GO:0005525">
    <property type="term" value="F:GTP binding"/>
    <property type="evidence" value="ECO:0007669"/>
    <property type="project" value="UniProtKB-KW"/>
</dbReference>
<proteinExistence type="evidence at transcript level"/>
<evidence type="ECO:0000313" key="11">
    <source>
        <dbReference type="EMBL" id="LAC23144.1"/>
    </source>
</evidence>
<dbReference type="SMART" id="SM00175">
    <property type="entry name" value="RAB"/>
    <property type="match status" value="1"/>
</dbReference>
<reference evidence="11" key="1">
    <citation type="submission" date="2017-11" db="EMBL/GenBank/DDBJ databases">
        <title>The sensing device of the deep-sea amphipod.</title>
        <authorList>
            <person name="Kobayashi H."/>
            <person name="Nagahama T."/>
            <person name="Arai W."/>
            <person name="Sasagawa Y."/>
            <person name="Umeda M."/>
            <person name="Hayashi T."/>
            <person name="Nikaido I."/>
            <person name="Watanabe H."/>
            <person name="Oguri K."/>
            <person name="Kitazato H."/>
            <person name="Fujioka K."/>
            <person name="Kido Y."/>
            <person name="Takami H."/>
        </authorList>
    </citation>
    <scope>NUCLEOTIDE SEQUENCE</scope>
    <source>
        <tissue evidence="11">Whole body</tissue>
    </source>
</reference>
<keyword evidence="4" id="KW-0488">Methylation</keyword>
<dbReference type="InterPro" id="IPR001806">
    <property type="entry name" value="Small_GTPase"/>
</dbReference>
<evidence type="ECO:0000256" key="9">
    <source>
        <dbReference type="ARBA" id="ARBA00023288"/>
    </source>
</evidence>
<dbReference type="Pfam" id="PF00071">
    <property type="entry name" value="Ras"/>
    <property type="match status" value="1"/>
</dbReference>
<accession>A0A6A7FXV1</accession>
<dbReference type="EMBL" id="IACT01003926">
    <property type="protein sequence ID" value="LAC23144.1"/>
    <property type="molecule type" value="mRNA"/>
</dbReference>
<comment type="subcellular location">
    <subcellularLocation>
        <location evidence="1">Cell membrane</location>
    </subcellularLocation>
    <subcellularLocation>
        <location evidence="10">Endomembrane system</location>
        <topology evidence="10">Lipid-anchor</topology>
        <orientation evidence="10">Cytoplasmic side</orientation>
    </subcellularLocation>
</comment>
<dbReference type="SMART" id="SM00174">
    <property type="entry name" value="RHO"/>
    <property type="match status" value="1"/>
</dbReference>
<evidence type="ECO:0000256" key="6">
    <source>
        <dbReference type="ARBA" id="ARBA00022801"/>
    </source>
</evidence>
<keyword evidence="6" id="KW-0378">Hydrolase</keyword>
<dbReference type="SMART" id="SM00173">
    <property type="entry name" value="RAS"/>
    <property type="match status" value="1"/>
</dbReference>
<organism evidence="11">
    <name type="scientific">Hirondellea gigas</name>
    <dbReference type="NCBI Taxonomy" id="1518452"/>
    <lineage>
        <taxon>Eukaryota</taxon>
        <taxon>Metazoa</taxon>
        <taxon>Ecdysozoa</taxon>
        <taxon>Arthropoda</taxon>
        <taxon>Crustacea</taxon>
        <taxon>Multicrustacea</taxon>
        <taxon>Malacostraca</taxon>
        <taxon>Eumalacostraca</taxon>
        <taxon>Peracarida</taxon>
        <taxon>Amphipoda</taxon>
        <taxon>Amphilochidea</taxon>
        <taxon>Lysianassida</taxon>
        <taxon>Lysianassidira</taxon>
        <taxon>Lysianassoidea</taxon>
        <taxon>Lysianassidae</taxon>
        <taxon>Hirondellea</taxon>
    </lineage>
</organism>
<dbReference type="PROSITE" id="PS51419">
    <property type="entry name" value="RAB"/>
    <property type="match status" value="1"/>
</dbReference>
<keyword evidence="8" id="KW-0472">Membrane</keyword>
<dbReference type="EC" id="3.6.5.2" evidence="2"/>
<name>A0A6A7FXV1_9CRUS</name>
<dbReference type="InterPro" id="IPR005225">
    <property type="entry name" value="Small_GTP-bd"/>
</dbReference>
<keyword evidence="5" id="KW-0547">Nucleotide-binding</keyword>
<dbReference type="PRINTS" id="PR00449">
    <property type="entry name" value="RASTRNSFRMNG"/>
</dbReference>
<protein>
    <recommendedName>
        <fullName evidence="2">small monomeric GTPase</fullName>
        <ecNumber evidence="2">3.6.5.2</ecNumber>
    </recommendedName>
</protein>
<dbReference type="InterPro" id="IPR027417">
    <property type="entry name" value="P-loop_NTPase"/>
</dbReference>
<dbReference type="PROSITE" id="PS51421">
    <property type="entry name" value="RAS"/>
    <property type="match status" value="1"/>
</dbReference>
<dbReference type="FunFam" id="3.40.50.300:FF:000343">
    <property type="entry name" value="Ras family gtpase"/>
    <property type="match status" value="1"/>
</dbReference>
<evidence type="ECO:0000256" key="10">
    <source>
        <dbReference type="ARBA" id="ARBA00046278"/>
    </source>
</evidence>
<dbReference type="GO" id="GO:0003925">
    <property type="term" value="F:G protein activity"/>
    <property type="evidence" value="ECO:0007669"/>
    <property type="project" value="UniProtKB-EC"/>
</dbReference>
<sequence length="253" mass="27792">MSPGVSHGADDGGWDCERKRGGGIAVYKIVVLGEGGVGKSALTLQFVSHSFLEYHDPTIEDAYQQQAVIDGEPALLDILDTAGQVEFTAMRDQYMRCGEGFIICYSICDRRTFEEVTVYTNIIDKVRGNNSCPVILVGNKVDLAGQRMVTTEEGLALALSYGWPFFETSASMPHCVDDVFHTIVRAIRCRQKNIKLPICGIASTVGQSSGGASGVLRGVLQRTVGVASSSSKSTRWKRFKNAFLRIFRRNRRK</sequence>
<evidence type="ECO:0000256" key="5">
    <source>
        <dbReference type="ARBA" id="ARBA00022741"/>
    </source>
</evidence>
<evidence type="ECO:0000256" key="1">
    <source>
        <dbReference type="ARBA" id="ARBA00004236"/>
    </source>
</evidence>
<evidence type="ECO:0000256" key="4">
    <source>
        <dbReference type="ARBA" id="ARBA00022481"/>
    </source>
</evidence>
<keyword evidence="7" id="KW-0342">GTP-binding</keyword>
<keyword evidence="3" id="KW-1003">Cell membrane</keyword>
<evidence type="ECO:0000256" key="2">
    <source>
        <dbReference type="ARBA" id="ARBA00011984"/>
    </source>
</evidence>
<dbReference type="NCBIfam" id="TIGR00231">
    <property type="entry name" value="small_GTP"/>
    <property type="match status" value="1"/>
</dbReference>
<dbReference type="GO" id="GO:0005886">
    <property type="term" value="C:plasma membrane"/>
    <property type="evidence" value="ECO:0007669"/>
    <property type="project" value="UniProtKB-SubCell"/>
</dbReference>
<dbReference type="InterPro" id="IPR020849">
    <property type="entry name" value="Small_GTPase_Ras-type"/>
</dbReference>
<dbReference type="Gene3D" id="3.40.50.300">
    <property type="entry name" value="P-loop containing nucleotide triphosphate hydrolases"/>
    <property type="match status" value="1"/>
</dbReference>
<dbReference type="AlphaFoldDB" id="A0A6A7FXV1"/>
<keyword evidence="9" id="KW-0449">Lipoprotein</keyword>
<evidence type="ECO:0000256" key="8">
    <source>
        <dbReference type="ARBA" id="ARBA00023136"/>
    </source>
</evidence>